<sequence>MHAVAKQQVKLTQDSLNRQRTIEPECLEVLNHHIQRVNEAERERLAAEESHRRISDQMTQLSKEIAAMEKTNARAIKKSRLYFEQRIEFTRILEHQKNHILKLETEVRQKKYDYTSSLRNLEQISDAIHEERSVSFMLFFI</sequence>
<dbReference type="GO" id="GO:0035556">
    <property type="term" value="P:intracellular signal transduction"/>
    <property type="evidence" value="ECO:0007669"/>
    <property type="project" value="InterPro"/>
</dbReference>
<dbReference type="Proteomes" id="UP000271098">
    <property type="component" value="Unassembled WGS sequence"/>
</dbReference>
<evidence type="ECO:0000256" key="3">
    <source>
        <dbReference type="SAM" id="Coils"/>
    </source>
</evidence>
<dbReference type="Pfam" id="PF05276">
    <property type="entry name" value="SH3BP5"/>
    <property type="match status" value="1"/>
</dbReference>
<name>A0A183D1U9_9BILA</name>
<keyword evidence="2 3" id="KW-0175">Coiled coil</keyword>
<evidence type="ECO:0000313" key="5">
    <source>
        <dbReference type="Proteomes" id="UP000271098"/>
    </source>
</evidence>
<evidence type="ECO:0000256" key="1">
    <source>
        <dbReference type="ARBA" id="ARBA00007796"/>
    </source>
</evidence>
<dbReference type="PANTHER" id="PTHR19423:SF1">
    <property type="entry name" value="SH3 DOMAIN-BINDING PROTEIN 5"/>
    <property type="match status" value="1"/>
</dbReference>
<dbReference type="InterPro" id="IPR007940">
    <property type="entry name" value="SH3BP5"/>
</dbReference>
<dbReference type="WBParaSite" id="GPUH_0000269501-mRNA-1">
    <property type="protein sequence ID" value="GPUH_0000269501-mRNA-1"/>
    <property type="gene ID" value="GPUH_0000269501"/>
</dbReference>
<dbReference type="GO" id="GO:0005737">
    <property type="term" value="C:cytoplasm"/>
    <property type="evidence" value="ECO:0007669"/>
    <property type="project" value="TreeGrafter"/>
</dbReference>
<evidence type="ECO:0000256" key="2">
    <source>
        <dbReference type="ARBA" id="ARBA00023054"/>
    </source>
</evidence>
<dbReference type="PANTHER" id="PTHR19423">
    <property type="entry name" value="SH3 DOMAIN-BINDING PROTEIN 5"/>
    <property type="match status" value="1"/>
</dbReference>
<gene>
    <name evidence="4" type="ORF">GPUH_LOCUS2691</name>
</gene>
<dbReference type="GO" id="GO:0004860">
    <property type="term" value="F:protein kinase inhibitor activity"/>
    <property type="evidence" value="ECO:0007669"/>
    <property type="project" value="TreeGrafter"/>
</dbReference>
<protein>
    <submittedName>
        <fullName evidence="6">Basal body-orientation factor 1</fullName>
    </submittedName>
</protein>
<reference evidence="4 5" key="2">
    <citation type="submission" date="2018-11" db="EMBL/GenBank/DDBJ databases">
        <authorList>
            <consortium name="Pathogen Informatics"/>
        </authorList>
    </citation>
    <scope>NUCLEOTIDE SEQUENCE [LARGE SCALE GENOMIC DNA]</scope>
</reference>
<dbReference type="EMBL" id="UYRT01004207">
    <property type="protein sequence ID" value="VDK35879.1"/>
    <property type="molecule type" value="Genomic_DNA"/>
</dbReference>
<organism evidence="6">
    <name type="scientific">Gongylonema pulchrum</name>
    <dbReference type="NCBI Taxonomy" id="637853"/>
    <lineage>
        <taxon>Eukaryota</taxon>
        <taxon>Metazoa</taxon>
        <taxon>Ecdysozoa</taxon>
        <taxon>Nematoda</taxon>
        <taxon>Chromadorea</taxon>
        <taxon>Rhabditida</taxon>
        <taxon>Spirurina</taxon>
        <taxon>Spiruromorpha</taxon>
        <taxon>Spiruroidea</taxon>
        <taxon>Gongylonematidae</taxon>
        <taxon>Gongylonema</taxon>
    </lineage>
</organism>
<accession>A0A183D1U9</accession>
<feature type="coiled-coil region" evidence="3">
    <location>
        <begin position="30"/>
        <end position="78"/>
    </location>
</feature>
<evidence type="ECO:0000313" key="4">
    <source>
        <dbReference type="EMBL" id="VDK35879.1"/>
    </source>
</evidence>
<evidence type="ECO:0000313" key="6">
    <source>
        <dbReference type="WBParaSite" id="GPUH_0000269501-mRNA-1"/>
    </source>
</evidence>
<dbReference type="OrthoDB" id="446789at2759"/>
<comment type="similarity">
    <text evidence="1">Belongs to the SH3BP5 family.</text>
</comment>
<proteinExistence type="inferred from homology"/>
<reference evidence="6" key="1">
    <citation type="submission" date="2016-06" db="UniProtKB">
        <authorList>
            <consortium name="WormBaseParasite"/>
        </authorList>
    </citation>
    <scope>IDENTIFICATION</scope>
</reference>
<dbReference type="AlphaFoldDB" id="A0A183D1U9"/>
<keyword evidence="5" id="KW-1185">Reference proteome</keyword>